<dbReference type="HOGENOM" id="CLU_053568_0_0_1"/>
<comment type="subcellular location">
    <subcellularLocation>
        <location evidence="1">Membrane</location>
        <topology evidence="1">Multi-pass membrane protein</topology>
    </subcellularLocation>
</comment>
<evidence type="ECO:0000256" key="3">
    <source>
        <dbReference type="ARBA" id="ARBA00022692"/>
    </source>
</evidence>
<organism evidence="10 11">
    <name type="scientific">Collybiopsis luxurians FD-317 M1</name>
    <dbReference type="NCBI Taxonomy" id="944289"/>
    <lineage>
        <taxon>Eukaryota</taxon>
        <taxon>Fungi</taxon>
        <taxon>Dikarya</taxon>
        <taxon>Basidiomycota</taxon>
        <taxon>Agaricomycotina</taxon>
        <taxon>Agaricomycetes</taxon>
        <taxon>Agaricomycetidae</taxon>
        <taxon>Agaricales</taxon>
        <taxon>Marasmiineae</taxon>
        <taxon>Omphalotaceae</taxon>
        <taxon>Collybiopsis</taxon>
        <taxon>Collybiopsis luxurians</taxon>
    </lineage>
</organism>
<keyword evidence="5 9" id="KW-1133">Transmembrane helix</keyword>
<dbReference type="PANTHER" id="PTHR12226">
    <property type="entry name" value="MANNOSE-P-DOLICHOL UTILIZATION DEFECT 1 LEC35 -RELATED"/>
    <property type="match status" value="1"/>
</dbReference>
<evidence type="ECO:0000256" key="9">
    <source>
        <dbReference type="SAM" id="Phobius"/>
    </source>
</evidence>
<keyword evidence="3 9" id="KW-0812">Transmembrane</keyword>
<evidence type="ECO:0000256" key="4">
    <source>
        <dbReference type="ARBA" id="ARBA00022737"/>
    </source>
</evidence>
<dbReference type="Proteomes" id="UP000053593">
    <property type="component" value="Unassembled WGS sequence"/>
</dbReference>
<evidence type="ECO:0000313" key="10">
    <source>
        <dbReference type="EMBL" id="KIK54640.1"/>
    </source>
</evidence>
<dbReference type="FunFam" id="1.20.1280.290:FF:000006">
    <property type="entry name" value="mannose-P-dolichol utilization defect 1 protein"/>
    <property type="match status" value="1"/>
</dbReference>
<dbReference type="PANTHER" id="PTHR12226:SF2">
    <property type="entry name" value="MANNOSE-P-DOLICHOL UTILIZATION DEFECT 1 PROTEIN"/>
    <property type="match status" value="1"/>
</dbReference>
<keyword evidence="4" id="KW-0677">Repeat</keyword>
<feature type="compositionally biased region" description="Basic and acidic residues" evidence="8">
    <location>
        <begin position="296"/>
        <end position="313"/>
    </location>
</feature>
<evidence type="ECO:0000256" key="7">
    <source>
        <dbReference type="ARBA" id="ARBA00038475"/>
    </source>
</evidence>
<feature type="transmembrane region" description="Helical" evidence="9">
    <location>
        <begin position="228"/>
        <end position="249"/>
    </location>
</feature>
<feature type="transmembrane region" description="Helical" evidence="9">
    <location>
        <begin position="87"/>
        <end position="104"/>
    </location>
</feature>
<evidence type="ECO:0000256" key="6">
    <source>
        <dbReference type="ARBA" id="ARBA00023136"/>
    </source>
</evidence>
<feature type="transmembrane region" description="Helical" evidence="9">
    <location>
        <begin position="146"/>
        <end position="162"/>
    </location>
</feature>
<evidence type="ECO:0000313" key="11">
    <source>
        <dbReference type="Proteomes" id="UP000053593"/>
    </source>
</evidence>
<dbReference type="InterPro" id="IPR016817">
    <property type="entry name" value="MannP-dilichol_defect-1"/>
</dbReference>
<accession>A0A0D0AVT3</accession>
<feature type="transmembrane region" description="Helical" evidence="9">
    <location>
        <begin position="116"/>
        <end position="134"/>
    </location>
</feature>
<evidence type="ECO:0000256" key="5">
    <source>
        <dbReference type="ARBA" id="ARBA00022989"/>
    </source>
</evidence>
<evidence type="ECO:0008006" key="12">
    <source>
        <dbReference type="Google" id="ProtNLM"/>
    </source>
</evidence>
<dbReference type="AlphaFoldDB" id="A0A0D0AVT3"/>
<keyword evidence="2" id="KW-0813">Transport</keyword>
<gene>
    <name evidence="10" type="ORF">GYMLUDRAFT_48553</name>
</gene>
<dbReference type="GO" id="GO:0016020">
    <property type="term" value="C:membrane"/>
    <property type="evidence" value="ECO:0007669"/>
    <property type="project" value="UniProtKB-SubCell"/>
</dbReference>
<keyword evidence="11" id="KW-1185">Reference proteome</keyword>
<evidence type="ECO:0000256" key="8">
    <source>
        <dbReference type="SAM" id="MobiDB-lite"/>
    </source>
</evidence>
<keyword evidence="6 9" id="KW-0472">Membrane</keyword>
<dbReference type="SMART" id="SM00679">
    <property type="entry name" value="CTNS"/>
    <property type="match status" value="2"/>
</dbReference>
<dbReference type="InterPro" id="IPR006603">
    <property type="entry name" value="PQ-loop_rpt"/>
</dbReference>
<sequence length="313" mass="34657">METVAEKLTIITKNLPRPIRDLGVSLLDEKCYTKLIEQLDFSDIKCVKLALSKGLGIAIVVGGSIVKVPQIAVILRTQDSTGLSLPSYVLETLSYLITLFYSYRNSFPFSTYGENFFLGIQDIVVSILTIVYGYSPNPSRRTGDTGLLTAFFVASISTLYSLSLESLAYLQFATLPLSLFSKLPQITANHQAKSTGQLSTFAVVSQILGCVARLFTTSTEVGDPVVQAGFALALILNLIIGIQMVMYWGNVPPVHKKVKVEEKEKVPPAPLEPVDETLTQDYFLSNGRQRRSRPMQRVDHAEGSNRKWERKVD</sequence>
<protein>
    <recommendedName>
        <fullName evidence="12">Mannose-P-dolichol utilization defect 1 protein homolog</fullName>
    </recommendedName>
</protein>
<dbReference type="Gene3D" id="1.20.1280.290">
    <property type="match status" value="2"/>
</dbReference>
<feature type="region of interest" description="Disordered" evidence="8">
    <location>
        <begin position="282"/>
        <end position="313"/>
    </location>
</feature>
<reference evidence="10 11" key="1">
    <citation type="submission" date="2014-04" db="EMBL/GenBank/DDBJ databases">
        <title>Evolutionary Origins and Diversification of the Mycorrhizal Mutualists.</title>
        <authorList>
            <consortium name="DOE Joint Genome Institute"/>
            <consortium name="Mycorrhizal Genomics Consortium"/>
            <person name="Kohler A."/>
            <person name="Kuo A."/>
            <person name="Nagy L.G."/>
            <person name="Floudas D."/>
            <person name="Copeland A."/>
            <person name="Barry K.W."/>
            <person name="Cichocki N."/>
            <person name="Veneault-Fourrey C."/>
            <person name="LaButti K."/>
            <person name="Lindquist E.A."/>
            <person name="Lipzen A."/>
            <person name="Lundell T."/>
            <person name="Morin E."/>
            <person name="Murat C."/>
            <person name="Riley R."/>
            <person name="Ohm R."/>
            <person name="Sun H."/>
            <person name="Tunlid A."/>
            <person name="Henrissat B."/>
            <person name="Grigoriev I.V."/>
            <person name="Hibbett D.S."/>
            <person name="Martin F."/>
        </authorList>
    </citation>
    <scope>NUCLEOTIDE SEQUENCE [LARGE SCALE GENOMIC DNA]</scope>
    <source>
        <strain evidence="10 11">FD-317 M1</strain>
    </source>
</reference>
<comment type="similarity">
    <text evidence="7">Belongs to the MPDU1 (TC 2.A.43.3) family.</text>
</comment>
<evidence type="ECO:0000256" key="2">
    <source>
        <dbReference type="ARBA" id="ARBA00022448"/>
    </source>
</evidence>
<evidence type="ECO:0000256" key="1">
    <source>
        <dbReference type="ARBA" id="ARBA00004141"/>
    </source>
</evidence>
<dbReference type="OrthoDB" id="271506at2759"/>
<name>A0A0D0AVT3_9AGAR</name>
<dbReference type="EMBL" id="KN834814">
    <property type="protein sequence ID" value="KIK54640.1"/>
    <property type="molecule type" value="Genomic_DNA"/>
</dbReference>
<proteinExistence type="inferred from homology"/>
<dbReference type="Pfam" id="PF04193">
    <property type="entry name" value="PQ-loop"/>
    <property type="match status" value="2"/>
</dbReference>